<dbReference type="InterPro" id="IPR007314">
    <property type="entry name" value="Cofac_haem-bd_dom"/>
</dbReference>
<dbReference type="CDD" id="cd14727">
    <property type="entry name" value="ChanN-like"/>
    <property type="match status" value="1"/>
</dbReference>
<dbReference type="RefSeq" id="WP_263049095.1">
    <property type="nucleotide sequence ID" value="NZ_CP106738.1"/>
</dbReference>
<feature type="domain" description="Haem-binding uptake Tiki superfamily ChaN" evidence="2">
    <location>
        <begin position="18"/>
        <end position="208"/>
    </location>
</feature>
<feature type="chain" id="PRO_5046761752" evidence="1">
    <location>
        <begin position="19"/>
        <end position="254"/>
    </location>
</feature>
<evidence type="ECO:0000313" key="4">
    <source>
        <dbReference type="Proteomes" id="UP001064087"/>
    </source>
</evidence>
<reference evidence="3" key="1">
    <citation type="submission" date="2022-10" db="EMBL/GenBank/DDBJ databases">
        <title>Roseovarius pelagicus sp. nov., isolated from Arctic seawater.</title>
        <authorList>
            <person name="Hong Y.W."/>
            <person name="Hwang C.Y."/>
        </authorList>
    </citation>
    <scope>NUCLEOTIDE SEQUENCE</scope>
    <source>
        <strain evidence="3">HL-MP18</strain>
    </source>
</reference>
<organism evidence="3 4">
    <name type="scientific">Roseovarius pelagicus</name>
    <dbReference type="NCBI Taxonomy" id="2980108"/>
    <lineage>
        <taxon>Bacteria</taxon>
        <taxon>Pseudomonadati</taxon>
        <taxon>Pseudomonadota</taxon>
        <taxon>Alphaproteobacteria</taxon>
        <taxon>Rhodobacterales</taxon>
        <taxon>Roseobacteraceae</taxon>
        <taxon>Roseovarius</taxon>
    </lineage>
</organism>
<protein>
    <submittedName>
        <fullName evidence="3">ChaN family lipoprotein</fullName>
    </submittedName>
</protein>
<dbReference type="Proteomes" id="UP001064087">
    <property type="component" value="Chromosome"/>
</dbReference>
<evidence type="ECO:0000256" key="1">
    <source>
        <dbReference type="SAM" id="SignalP"/>
    </source>
</evidence>
<keyword evidence="4" id="KW-1185">Reference proteome</keyword>
<sequence>MILRIAIVVVLAAMPAVAQDIWVLGEVHDNPDHHQTQAEMTTEIAPAALVFEMLTPDQSRAALPALRDDRAALEEALGWSESGWPDFGLYYPIFTAAPAVPVYGAGVPRAMARAAMAGDIAMVFGGQADDYGLTQPLPAEEQTAREAVQMEAHCDALPADMLPDMVAIQRLRDASLARAALQAWRDTGGPVVVITGNGHARRDWGATALIARAAPTLGIVALGQGEDGVPPDGVFDRVTDAPAPAREGPCAAFR</sequence>
<accession>A0ABY6DG19</accession>
<gene>
    <name evidence="3" type="ORF">N7U68_10625</name>
</gene>
<evidence type="ECO:0000259" key="2">
    <source>
        <dbReference type="Pfam" id="PF04187"/>
    </source>
</evidence>
<keyword evidence="3" id="KW-0449">Lipoprotein</keyword>
<dbReference type="Gene3D" id="3.40.50.11550">
    <property type="match status" value="1"/>
</dbReference>
<dbReference type="Pfam" id="PF04187">
    <property type="entry name" value="Cofac_haem_bdg"/>
    <property type="match status" value="1"/>
</dbReference>
<feature type="signal peptide" evidence="1">
    <location>
        <begin position="1"/>
        <end position="18"/>
    </location>
</feature>
<keyword evidence="1" id="KW-0732">Signal</keyword>
<evidence type="ECO:0000313" key="3">
    <source>
        <dbReference type="EMBL" id="UXX85058.1"/>
    </source>
</evidence>
<dbReference type="EMBL" id="CP106738">
    <property type="protein sequence ID" value="UXX85058.1"/>
    <property type="molecule type" value="Genomic_DNA"/>
</dbReference>
<dbReference type="SUPFAM" id="SSF159501">
    <property type="entry name" value="EreA/ChaN-like"/>
    <property type="match status" value="1"/>
</dbReference>
<proteinExistence type="predicted"/>
<name>A0ABY6DG19_9RHOB</name>